<comment type="caution">
    <text evidence="3">The sequence shown here is derived from an EMBL/GenBank/DDBJ whole genome shotgun (WGS) entry which is preliminary data.</text>
</comment>
<dbReference type="InterPro" id="IPR013087">
    <property type="entry name" value="Znf_C2H2_type"/>
</dbReference>
<feature type="domain" description="C2H2-type" evidence="2">
    <location>
        <begin position="45"/>
        <end position="69"/>
    </location>
</feature>
<name>A0AAV5V289_9BILA</name>
<keyword evidence="4" id="KW-1185">Reference proteome</keyword>
<dbReference type="EMBL" id="BTSY01000002">
    <property type="protein sequence ID" value="GMT13143.1"/>
    <property type="molecule type" value="Genomic_DNA"/>
</dbReference>
<dbReference type="AlphaFoldDB" id="A0AAV5V289"/>
<organism evidence="3 4">
    <name type="scientific">Pristionchus fissidentatus</name>
    <dbReference type="NCBI Taxonomy" id="1538716"/>
    <lineage>
        <taxon>Eukaryota</taxon>
        <taxon>Metazoa</taxon>
        <taxon>Ecdysozoa</taxon>
        <taxon>Nematoda</taxon>
        <taxon>Chromadorea</taxon>
        <taxon>Rhabditida</taxon>
        <taxon>Rhabditina</taxon>
        <taxon>Diplogasteromorpha</taxon>
        <taxon>Diplogasteroidea</taxon>
        <taxon>Neodiplogasteridae</taxon>
        <taxon>Pristionchus</taxon>
    </lineage>
</organism>
<dbReference type="Gene3D" id="3.30.160.60">
    <property type="entry name" value="Classic Zinc Finger"/>
    <property type="match status" value="1"/>
</dbReference>
<dbReference type="Proteomes" id="UP001432322">
    <property type="component" value="Unassembled WGS sequence"/>
</dbReference>
<sequence length="200" mass="23196">QGQRRLRGRSKLGIYTCLCELKYRFGGRLIAKRFKMKAHHQPETFACDKCSVTYRTRDSLERHYSDKHSFRLDGSLIEKRELSCDCCEKKFGVRKELQAHSYYCSNKQSISKRRADQKEKEKIRIPANGTPCGPQAKIVKDKSCPICGIVCVSMQSRNRHVQRKHPEEYEKVVKEAHVYAPSQEQLAARPFTCGLCYKAF</sequence>
<evidence type="ECO:0000256" key="1">
    <source>
        <dbReference type="PROSITE-ProRule" id="PRU00042"/>
    </source>
</evidence>
<keyword evidence="1" id="KW-0862">Zinc</keyword>
<proteinExistence type="predicted"/>
<gene>
    <name evidence="3" type="ORF">PFISCL1PPCAC_4440</name>
</gene>
<evidence type="ECO:0000259" key="2">
    <source>
        <dbReference type="PROSITE" id="PS50157"/>
    </source>
</evidence>
<evidence type="ECO:0000313" key="4">
    <source>
        <dbReference type="Proteomes" id="UP001432322"/>
    </source>
</evidence>
<keyword evidence="1" id="KW-0479">Metal-binding</keyword>
<keyword evidence="1" id="KW-0863">Zinc-finger</keyword>
<dbReference type="PROSITE" id="PS00028">
    <property type="entry name" value="ZINC_FINGER_C2H2_1"/>
    <property type="match status" value="1"/>
</dbReference>
<feature type="non-terminal residue" evidence="3">
    <location>
        <position position="200"/>
    </location>
</feature>
<dbReference type="PROSITE" id="PS50157">
    <property type="entry name" value="ZINC_FINGER_C2H2_2"/>
    <property type="match status" value="1"/>
</dbReference>
<protein>
    <recommendedName>
        <fullName evidence="2">C2H2-type domain-containing protein</fullName>
    </recommendedName>
</protein>
<evidence type="ECO:0000313" key="3">
    <source>
        <dbReference type="EMBL" id="GMT13143.1"/>
    </source>
</evidence>
<reference evidence="3" key="1">
    <citation type="submission" date="2023-10" db="EMBL/GenBank/DDBJ databases">
        <title>Genome assembly of Pristionchus species.</title>
        <authorList>
            <person name="Yoshida K."/>
            <person name="Sommer R.J."/>
        </authorList>
    </citation>
    <scope>NUCLEOTIDE SEQUENCE</scope>
    <source>
        <strain evidence="3">RS5133</strain>
    </source>
</reference>
<accession>A0AAV5V289</accession>
<dbReference type="SMART" id="SM00355">
    <property type="entry name" value="ZnF_C2H2"/>
    <property type="match status" value="3"/>
</dbReference>
<feature type="non-terminal residue" evidence="3">
    <location>
        <position position="1"/>
    </location>
</feature>
<dbReference type="GO" id="GO:0008270">
    <property type="term" value="F:zinc ion binding"/>
    <property type="evidence" value="ECO:0007669"/>
    <property type="project" value="UniProtKB-KW"/>
</dbReference>